<evidence type="ECO:0000313" key="2">
    <source>
        <dbReference type="Proteomes" id="UP000323426"/>
    </source>
</evidence>
<keyword evidence="2" id="KW-1185">Reference proteome</keyword>
<dbReference type="Proteomes" id="UP000323426">
    <property type="component" value="Unassembled WGS sequence"/>
</dbReference>
<dbReference type="AlphaFoldDB" id="A0A5M6D171"/>
<dbReference type="RefSeq" id="WP_150093418.1">
    <property type="nucleotide sequence ID" value="NZ_VWSF01000038.1"/>
</dbReference>
<organism evidence="1 2">
    <name type="scientific">Adhaeribacter rhizoryzae</name>
    <dbReference type="NCBI Taxonomy" id="2607907"/>
    <lineage>
        <taxon>Bacteria</taxon>
        <taxon>Pseudomonadati</taxon>
        <taxon>Bacteroidota</taxon>
        <taxon>Cytophagia</taxon>
        <taxon>Cytophagales</taxon>
        <taxon>Hymenobacteraceae</taxon>
        <taxon>Adhaeribacter</taxon>
    </lineage>
</organism>
<dbReference type="Gene3D" id="3.40.50.450">
    <property type="match status" value="1"/>
</dbReference>
<protein>
    <recommendedName>
        <fullName evidence="3">DUF2493 domain-containing protein</fullName>
    </recommendedName>
</protein>
<gene>
    <name evidence="1" type="ORF">F0145_25465</name>
</gene>
<evidence type="ECO:0008006" key="3">
    <source>
        <dbReference type="Google" id="ProtNLM"/>
    </source>
</evidence>
<evidence type="ECO:0000313" key="1">
    <source>
        <dbReference type="EMBL" id="KAA5538855.1"/>
    </source>
</evidence>
<proteinExistence type="predicted"/>
<sequence>MNQWILFTGHMIDAQDRPEPRFPADKEQAARYEIEKHLIEEKKAATGELKGIAGGACGGDILFHELCLELGIPTEMYLALPSEEFKEASVSFAGKEWDTRFDRLNEQLPVYILPKAKEIDEHNVWERANLWMLDNALQDGGSNMSLIALWDGKGGDGSGGTEHMVQIAKEQGAHINIVNIKEI</sequence>
<accession>A0A5M6D171</accession>
<dbReference type="EMBL" id="VWSF01000038">
    <property type="protein sequence ID" value="KAA5538855.1"/>
    <property type="molecule type" value="Genomic_DNA"/>
</dbReference>
<name>A0A5M6D171_9BACT</name>
<reference evidence="1 2" key="1">
    <citation type="submission" date="2019-09" db="EMBL/GenBank/DDBJ databases">
        <title>Genome sequence and assembly of Adhaeribacter sp.</title>
        <authorList>
            <person name="Chhetri G."/>
        </authorList>
    </citation>
    <scope>NUCLEOTIDE SEQUENCE [LARGE SCALE GENOMIC DNA]</scope>
    <source>
        <strain evidence="1 2">DK36</strain>
    </source>
</reference>
<comment type="caution">
    <text evidence="1">The sequence shown here is derived from an EMBL/GenBank/DDBJ whole genome shotgun (WGS) entry which is preliminary data.</text>
</comment>